<evidence type="ECO:0000256" key="7">
    <source>
        <dbReference type="ARBA" id="ARBA00022777"/>
    </source>
</evidence>
<evidence type="ECO:0000256" key="6">
    <source>
        <dbReference type="ARBA" id="ARBA00022741"/>
    </source>
</evidence>
<dbReference type="Pfam" id="PF07714">
    <property type="entry name" value="PK_Tyr_Ser-Thr"/>
    <property type="match status" value="1"/>
</dbReference>
<evidence type="ECO:0000256" key="12">
    <source>
        <dbReference type="PROSITE-ProRule" id="PRU10141"/>
    </source>
</evidence>
<evidence type="ECO:0000256" key="9">
    <source>
        <dbReference type="ARBA" id="ARBA00022989"/>
    </source>
</evidence>
<name>A0ABC8KKF4_ERUVS</name>
<feature type="region of interest" description="Disordered" evidence="13">
    <location>
        <begin position="371"/>
        <end position="398"/>
    </location>
</feature>
<organism evidence="16 17">
    <name type="scientific">Eruca vesicaria subsp. sativa</name>
    <name type="common">Garden rocket</name>
    <name type="synonym">Eruca sativa</name>
    <dbReference type="NCBI Taxonomy" id="29727"/>
    <lineage>
        <taxon>Eukaryota</taxon>
        <taxon>Viridiplantae</taxon>
        <taxon>Streptophyta</taxon>
        <taxon>Embryophyta</taxon>
        <taxon>Tracheophyta</taxon>
        <taxon>Spermatophyta</taxon>
        <taxon>Magnoliopsida</taxon>
        <taxon>eudicotyledons</taxon>
        <taxon>Gunneridae</taxon>
        <taxon>Pentapetalae</taxon>
        <taxon>rosids</taxon>
        <taxon>malvids</taxon>
        <taxon>Brassicales</taxon>
        <taxon>Brassicaceae</taxon>
        <taxon>Brassiceae</taxon>
        <taxon>Eruca</taxon>
    </lineage>
</organism>
<dbReference type="PROSITE" id="PS00107">
    <property type="entry name" value="PROTEIN_KINASE_ATP"/>
    <property type="match status" value="1"/>
</dbReference>
<keyword evidence="7" id="KW-0418">Kinase</keyword>
<evidence type="ECO:0000313" key="16">
    <source>
        <dbReference type="EMBL" id="CAH8359142.1"/>
    </source>
</evidence>
<keyword evidence="3" id="KW-0597">Phosphoprotein</keyword>
<dbReference type="FunFam" id="3.30.200.20:FF:000394">
    <property type="entry name" value="Leucine-rich repeat receptor-like protein kinase"/>
    <property type="match status" value="1"/>
</dbReference>
<dbReference type="PANTHER" id="PTHR45631">
    <property type="entry name" value="OS07G0107800 PROTEIN-RELATED"/>
    <property type="match status" value="1"/>
</dbReference>
<proteinExistence type="predicted"/>
<dbReference type="InterPro" id="IPR017441">
    <property type="entry name" value="Protein_kinase_ATP_BS"/>
</dbReference>
<evidence type="ECO:0000256" key="5">
    <source>
        <dbReference type="ARBA" id="ARBA00022692"/>
    </source>
</evidence>
<keyword evidence="10 14" id="KW-0472">Membrane</keyword>
<dbReference type="GO" id="GO:0016020">
    <property type="term" value="C:membrane"/>
    <property type="evidence" value="ECO:0007669"/>
    <property type="project" value="UniProtKB-SubCell"/>
</dbReference>
<gene>
    <name evidence="16" type="ORF">ERUC_LOCUS24898</name>
</gene>
<keyword evidence="4" id="KW-0808">Transferase</keyword>
<evidence type="ECO:0000256" key="10">
    <source>
        <dbReference type="ARBA" id="ARBA00023136"/>
    </source>
</evidence>
<evidence type="ECO:0000256" key="2">
    <source>
        <dbReference type="ARBA" id="ARBA00022527"/>
    </source>
</evidence>
<dbReference type="Gene3D" id="1.10.510.10">
    <property type="entry name" value="Transferase(Phosphotransferase) domain 1"/>
    <property type="match status" value="1"/>
</dbReference>
<keyword evidence="8 12" id="KW-0067">ATP-binding</keyword>
<keyword evidence="2" id="KW-0723">Serine/threonine-protein kinase</keyword>
<keyword evidence="9 14" id="KW-1133">Transmembrane helix</keyword>
<evidence type="ECO:0000256" key="14">
    <source>
        <dbReference type="SAM" id="Phobius"/>
    </source>
</evidence>
<dbReference type="InterPro" id="IPR001245">
    <property type="entry name" value="Ser-Thr/Tyr_kinase_cat_dom"/>
</dbReference>
<feature type="transmembrane region" description="Helical" evidence="14">
    <location>
        <begin position="56"/>
        <end position="80"/>
    </location>
</feature>
<protein>
    <recommendedName>
        <fullName evidence="15">Protein kinase domain-containing protein</fullName>
    </recommendedName>
</protein>
<evidence type="ECO:0000313" key="17">
    <source>
        <dbReference type="Proteomes" id="UP001642260"/>
    </source>
</evidence>
<dbReference type="AlphaFoldDB" id="A0ABC8KKF4"/>
<dbReference type="InterPro" id="IPR011009">
    <property type="entry name" value="Kinase-like_dom_sf"/>
</dbReference>
<dbReference type="CDD" id="cd14066">
    <property type="entry name" value="STKc_IRAK"/>
    <property type="match status" value="1"/>
</dbReference>
<comment type="subcellular location">
    <subcellularLocation>
        <location evidence="1">Membrane</location>
        <topology evidence="1">Single-pass membrane protein</topology>
    </subcellularLocation>
</comment>
<comment type="caution">
    <text evidence="16">The sequence shown here is derived from an EMBL/GenBank/DDBJ whole genome shotgun (WGS) entry which is preliminary data.</text>
</comment>
<accession>A0ABC8KKF4</accession>
<dbReference type="GO" id="GO:0005524">
    <property type="term" value="F:ATP binding"/>
    <property type="evidence" value="ECO:0007669"/>
    <property type="project" value="UniProtKB-UniRule"/>
</dbReference>
<dbReference type="PANTHER" id="PTHR45631:SF160">
    <property type="entry name" value="PROTEIN KINASE DOMAIN-CONTAINING PROTEIN"/>
    <property type="match status" value="1"/>
</dbReference>
<evidence type="ECO:0000256" key="8">
    <source>
        <dbReference type="ARBA" id="ARBA00022840"/>
    </source>
</evidence>
<dbReference type="PROSITE" id="PS50011">
    <property type="entry name" value="PROTEIN_KINASE_DOM"/>
    <property type="match status" value="1"/>
</dbReference>
<evidence type="ECO:0000256" key="11">
    <source>
        <dbReference type="ARBA" id="ARBA00023170"/>
    </source>
</evidence>
<dbReference type="SUPFAM" id="SSF56112">
    <property type="entry name" value="Protein kinase-like (PK-like)"/>
    <property type="match status" value="1"/>
</dbReference>
<dbReference type="GO" id="GO:0004674">
    <property type="term" value="F:protein serine/threonine kinase activity"/>
    <property type="evidence" value="ECO:0007669"/>
    <property type="project" value="UniProtKB-KW"/>
</dbReference>
<keyword evidence="6 12" id="KW-0547">Nucleotide-binding</keyword>
<feature type="domain" description="Protein kinase" evidence="15">
    <location>
        <begin position="93"/>
        <end position="367"/>
    </location>
</feature>
<evidence type="ECO:0000256" key="3">
    <source>
        <dbReference type="ARBA" id="ARBA00022553"/>
    </source>
</evidence>
<feature type="binding site" evidence="12">
    <location>
        <position position="120"/>
    </location>
    <ligand>
        <name>ATP</name>
        <dbReference type="ChEBI" id="CHEBI:30616"/>
    </ligand>
</feature>
<dbReference type="Proteomes" id="UP001642260">
    <property type="component" value="Unassembled WGS sequence"/>
</dbReference>
<keyword evidence="5 14" id="KW-0812">Transmembrane</keyword>
<evidence type="ECO:0000259" key="15">
    <source>
        <dbReference type="PROSITE" id="PS50011"/>
    </source>
</evidence>
<evidence type="ECO:0000256" key="4">
    <source>
        <dbReference type="ARBA" id="ARBA00022679"/>
    </source>
</evidence>
<reference evidence="16 17" key="1">
    <citation type="submission" date="2022-03" db="EMBL/GenBank/DDBJ databases">
        <authorList>
            <person name="Macdonald S."/>
            <person name="Ahmed S."/>
            <person name="Newling K."/>
        </authorList>
    </citation>
    <scope>NUCLEOTIDE SEQUENCE [LARGE SCALE GENOMIC DNA]</scope>
</reference>
<keyword evidence="11" id="KW-0675">Receptor</keyword>
<dbReference type="EMBL" id="CAKOAT010260709">
    <property type="protein sequence ID" value="CAH8359142.1"/>
    <property type="molecule type" value="Genomic_DNA"/>
</dbReference>
<evidence type="ECO:0000256" key="13">
    <source>
        <dbReference type="SAM" id="MobiDB-lite"/>
    </source>
</evidence>
<sequence length="398" mass="43474">MYVYRNLEGNKLVGALPAKLLERSNKKSLVLRYGGNPDLCVSASCQNTNEQTKNVYIIPIVGSVAGVFSLVVAIALFLMYKKRHPSEVVKVTNNFERVLGQGGFGKVYHGVLNEEQVAVKILSESSAQGYKEFRAEVELLLRVHHKNLTALIGYCNEGKNMALIYEFMANGTLGEYLSGQKPYVLSWEERLQISLDAAQGLEYLHNGCKPPIVQRDVKPANILINEKLQAKIADFGLSRSVALDGTNQDTTAVAGTIGYLDPEYQSMQQLSEKSDVYSFGVVLLEVVTGQPVILRSRTTAENIHITDRVELLLSTGDIRGIVDPKLGERFDAGSAWKITEVAMACASRSSKNRPTMSQVVAELKESVSRARVSGGSGASSYTEPAMTAADSGMFPQAR</sequence>
<dbReference type="SMART" id="SM00220">
    <property type="entry name" value="S_TKc"/>
    <property type="match status" value="1"/>
</dbReference>
<evidence type="ECO:0000256" key="1">
    <source>
        <dbReference type="ARBA" id="ARBA00004167"/>
    </source>
</evidence>
<dbReference type="InterPro" id="IPR000719">
    <property type="entry name" value="Prot_kinase_dom"/>
</dbReference>
<keyword evidence="17" id="KW-1185">Reference proteome</keyword>
<dbReference type="Gene3D" id="3.30.200.20">
    <property type="entry name" value="Phosphorylase Kinase, domain 1"/>
    <property type="match status" value="1"/>
</dbReference>
<dbReference type="FunFam" id="1.10.510.10:FF:000146">
    <property type="entry name" value="LRR receptor-like serine/threonine-protein kinase IOS1"/>
    <property type="match status" value="1"/>
</dbReference>